<feature type="region of interest" description="Disordered" evidence="2">
    <location>
        <begin position="1"/>
        <end position="33"/>
    </location>
</feature>
<reference evidence="5" key="1">
    <citation type="submission" date="2023-01" db="EMBL/GenBank/DDBJ databases">
        <title>Metagenome sequencing of chrysophaentin producing Chrysophaeum taylorii.</title>
        <authorList>
            <person name="Davison J."/>
            <person name="Bewley C."/>
        </authorList>
    </citation>
    <scope>NUCLEOTIDE SEQUENCE</scope>
    <source>
        <strain evidence="5">NIES-1699</strain>
    </source>
</reference>
<evidence type="ECO:0000313" key="6">
    <source>
        <dbReference type="Proteomes" id="UP001230188"/>
    </source>
</evidence>
<proteinExistence type="inferred from homology"/>
<dbReference type="GO" id="GO:0003688">
    <property type="term" value="F:DNA replication origin binding"/>
    <property type="evidence" value="ECO:0007669"/>
    <property type="project" value="TreeGrafter"/>
</dbReference>
<dbReference type="Pfam" id="PF13401">
    <property type="entry name" value="AAA_22"/>
    <property type="match status" value="1"/>
</dbReference>
<evidence type="ECO:0008006" key="7">
    <source>
        <dbReference type="Google" id="ProtNLM"/>
    </source>
</evidence>
<protein>
    <recommendedName>
        <fullName evidence="7">Cell division control protein</fullName>
    </recommendedName>
</protein>
<dbReference type="SUPFAM" id="SSF52540">
    <property type="entry name" value="P-loop containing nucleoside triphosphate hydrolases"/>
    <property type="match status" value="1"/>
</dbReference>
<dbReference type="Gene3D" id="3.40.50.300">
    <property type="entry name" value="P-loop containing nucleotide triphosphate hydrolases"/>
    <property type="match status" value="1"/>
</dbReference>
<dbReference type="InterPro" id="IPR050311">
    <property type="entry name" value="ORC1/CDC6"/>
</dbReference>
<evidence type="ECO:0000256" key="2">
    <source>
        <dbReference type="SAM" id="MobiDB-lite"/>
    </source>
</evidence>
<dbReference type="InterPro" id="IPR027417">
    <property type="entry name" value="P-loop_NTPase"/>
</dbReference>
<dbReference type="GO" id="GO:0016887">
    <property type="term" value="F:ATP hydrolysis activity"/>
    <property type="evidence" value="ECO:0007669"/>
    <property type="project" value="InterPro"/>
</dbReference>
<dbReference type="PANTHER" id="PTHR10763">
    <property type="entry name" value="CELL DIVISION CONTROL PROTEIN 6-RELATED"/>
    <property type="match status" value="1"/>
</dbReference>
<dbReference type="Proteomes" id="UP001230188">
    <property type="component" value="Unassembled WGS sequence"/>
</dbReference>
<comment type="similarity">
    <text evidence="1">Belongs to the CDC6/cdc18 family.</text>
</comment>
<dbReference type="EMBL" id="JAQMWT010000027">
    <property type="protein sequence ID" value="KAJ8613580.1"/>
    <property type="molecule type" value="Genomic_DNA"/>
</dbReference>
<feature type="domain" description="ORC1/DEAH AAA+ ATPase" evidence="3">
    <location>
        <begin position="54"/>
        <end position="169"/>
    </location>
</feature>
<dbReference type="InterPro" id="IPR041083">
    <property type="entry name" value="AAA_lid_10"/>
</dbReference>
<dbReference type="Pfam" id="PF17872">
    <property type="entry name" value="AAA_lid_10"/>
    <property type="match status" value="1"/>
</dbReference>
<evidence type="ECO:0000256" key="1">
    <source>
        <dbReference type="ARBA" id="ARBA00006184"/>
    </source>
</evidence>
<dbReference type="GO" id="GO:0006270">
    <property type="term" value="P:DNA replication initiation"/>
    <property type="evidence" value="ECO:0007669"/>
    <property type="project" value="TreeGrafter"/>
</dbReference>
<name>A0AAD7UNA6_9STRA</name>
<evidence type="ECO:0000259" key="4">
    <source>
        <dbReference type="Pfam" id="PF17872"/>
    </source>
</evidence>
<comment type="caution">
    <text evidence="5">The sequence shown here is derived from an EMBL/GenBank/DDBJ whole genome shotgun (WGS) entry which is preliminary data.</text>
</comment>
<evidence type="ECO:0000313" key="5">
    <source>
        <dbReference type="EMBL" id="KAJ8613580.1"/>
    </source>
</evidence>
<dbReference type="AlphaFoldDB" id="A0AAD7UNA6"/>
<keyword evidence="6" id="KW-1185">Reference proteome</keyword>
<sequence>MTTKKRERDEDSDSDSESVVSALQLSHVPSVTKHRESESKRIWGFLEGRVREQAGGTLYVCGGPGTGKTLHVERARAAVEGMEISTVRGTSFANGEALMFAVARALAPPSSMEKIEWARLSAKECVAEFEAKVLRGAARQRGKRRNKVFGLVVDEIDSLVAVAGDATRRLFAVAARPENRFALVGIANAIDLPQRALGAKPSDTVVFEPYTFLQLRDIVADRAGDKFEAKALELAARKVAAQTGDARKVLDICAKAVRLASGDGIATIRHVVAALKDSAASPACATVQTLPVHARVALAAAIRLSGAKGHFSRKDLFHAYQQQCPGLKADMAADEALALLEATGLLEAVDARRRGSGRAATTTAVKRNRRNAPTAARALRLAVDPQDVQPALGNLPSA</sequence>
<dbReference type="GO" id="GO:0033314">
    <property type="term" value="P:mitotic DNA replication checkpoint signaling"/>
    <property type="evidence" value="ECO:0007669"/>
    <property type="project" value="TreeGrafter"/>
</dbReference>
<evidence type="ECO:0000259" key="3">
    <source>
        <dbReference type="Pfam" id="PF13401"/>
    </source>
</evidence>
<dbReference type="GO" id="GO:0005634">
    <property type="term" value="C:nucleus"/>
    <property type="evidence" value="ECO:0007669"/>
    <property type="project" value="TreeGrafter"/>
</dbReference>
<dbReference type="PANTHER" id="PTHR10763:SF26">
    <property type="entry name" value="CELL DIVISION CONTROL PROTEIN 6 HOMOLOG"/>
    <property type="match status" value="1"/>
</dbReference>
<accession>A0AAD7UNA6</accession>
<dbReference type="Gene3D" id="1.10.8.60">
    <property type="match status" value="1"/>
</dbReference>
<dbReference type="InterPro" id="IPR049945">
    <property type="entry name" value="AAA_22"/>
</dbReference>
<feature type="domain" description="AAA lid" evidence="4">
    <location>
        <begin position="226"/>
        <end position="263"/>
    </location>
</feature>
<organism evidence="5 6">
    <name type="scientific">Chrysophaeum taylorii</name>
    <dbReference type="NCBI Taxonomy" id="2483200"/>
    <lineage>
        <taxon>Eukaryota</taxon>
        <taxon>Sar</taxon>
        <taxon>Stramenopiles</taxon>
        <taxon>Ochrophyta</taxon>
        <taxon>Pelagophyceae</taxon>
        <taxon>Pelagomonadales</taxon>
        <taxon>Pelagomonadaceae</taxon>
        <taxon>Chrysophaeum</taxon>
    </lineage>
</organism>
<gene>
    <name evidence="5" type="ORF">CTAYLR_006150</name>
</gene>